<dbReference type="OrthoDB" id="5522233at2"/>
<organism evidence="2 3">
    <name type="scientific">Zoogloea oleivorans</name>
    <dbReference type="NCBI Taxonomy" id="1552750"/>
    <lineage>
        <taxon>Bacteria</taxon>
        <taxon>Pseudomonadati</taxon>
        <taxon>Pseudomonadota</taxon>
        <taxon>Betaproteobacteria</taxon>
        <taxon>Rhodocyclales</taxon>
        <taxon>Zoogloeaceae</taxon>
        <taxon>Zoogloea</taxon>
    </lineage>
</organism>
<dbReference type="AlphaFoldDB" id="A0A6C2CK02"/>
<gene>
    <name evidence="2" type="ORF">ETQ85_19775</name>
</gene>
<evidence type="ECO:0000313" key="3">
    <source>
        <dbReference type="Proteomes" id="UP000389128"/>
    </source>
</evidence>
<proteinExistence type="predicted"/>
<reference evidence="2 3" key="1">
    <citation type="submission" date="2019-01" db="EMBL/GenBank/DDBJ databases">
        <title>Zoogloea oleivorans genome sequencing and assembly.</title>
        <authorList>
            <person name="Tancsics A."/>
            <person name="Farkas M."/>
            <person name="Kriszt B."/>
            <person name="Maroti G."/>
            <person name="Horvath B."/>
        </authorList>
    </citation>
    <scope>NUCLEOTIDE SEQUENCE [LARGE SCALE GENOMIC DNA]</scope>
    <source>
        <strain evidence="2 3">Buc</strain>
    </source>
</reference>
<comment type="caution">
    <text evidence="2">The sequence shown here is derived from an EMBL/GenBank/DDBJ whole genome shotgun (WGS) entry which is preliminary data.</text>
</comment>
<accession>A0A6C2CK02</accession>
<dbReference type="InterPro" id="IPR013783">
    <property type="entry name" value="Ig-like_fold"/>
</dbReference>
<protein>
    <recommendedName>
        <fullName evidence="4">Big-1 domain-containing protein</fullName>
    </recommendedName>
</protein>
<evidence type="ECO:0000313" key="2">
    <source>
        <dbReference type="EMBL" id="TYC54314.1"/>
    </source>
</evidence>
<keyword evidence="1" id="KW-0732">Signal</keyword>
<dbReference type="PROSITE" id="PS51257">
    <property type="entry name" value="PROKAR_LIPOPROTEIN"/>
    <property type="match status" value="1"/>
</dbReference>
<dbReference type="EMBL" id="SDKK01000022">
    <property type="protein sequence ID" value="TYC54314.1"/>
    <property type="molecule type" value="Genomic_DNA"/>
</dbReference>
<feature type="chain" id="PRO_5025431276" description="Big-1 domain-containing protein" evidence="1">
    <location>
        <begin position="27"/>
        <end position="887"/>
    </location>
</feature>
<evidence type="ECO:0000256" key="1">
    <source>
        <dbReference type="SAM" id="SignalP"/>
    </source>
</evidence>
<feature type="signal peptide" evidence="1">
    <location>
        <begin position="1"/>
        <end position="26"/>
    </location>
</feature>
<dbReference type="RefSeq" id="WP_148580808.1">
    <property type="nucleotide sequence ID" value="NZ_SDKK01000022.1"/>
</dbReference>
<dbReference type="Gene3D" id="2.60.40.10">
    <property type="entry name" value="Immunoglobulins"/>
    <property type="match status" value="1"/>
</dbReference>
<keyword evidence="3" id="KW-1185">Reference proteome</keyword>
<name>A0A6C2CK02_9RHOO</name>
<dbReference type="Proteomes" id="UP000389128">
    <property type="component" value="Unassembled WGS sequence"/>
</dbReference>
<evidence type="ECO:0008006" key="4">
    <source>
        <dbReference type="Google" id="ProtNLM"/>
    </source>
</evidence>
<sequence>MRDFFTAGLTSPTRLVPLFAVTVALAGCGGGGGGSSNDSSCPGGFIVCSGTDTTTPASPTVTVSVIGSDGATTMTLPSSGSVTVNALIKTAAGAVVPAGTLVVFTTDSNLGIFSPASGSALTNAAGVASIKMSAASLSAAGAATLTATATIGDVSVRGSTTFQVGAANLSLSGLTVSPSSIPAYGTSIVSVTVNVNGAPSTAPLTVSLTSGCVIGGKATLPVAVQTVNGQATATYTDKGCNATDTITVSVLDQSRQGTITVAGPQAANIQFASASPGTIALKGTAGLVDVSTVTFKVVDATGNAVPSANVDFYLSNWTGGIKLDDKSQAEVDALTATGGRVRKQTAADGTVSVAVQAGSNPASVWVLAKLKDSTLETQSSKLVISTGLPTQERFSLSVGTHNIEGWSYDGVQTALNILAFDRVGNPVPNGSTINFVTEGAGVSPSPGVCSIVDAACTVQFVSGERRPQSESVGVCLDGSGNRVTHANAGAIANTCVYSGRVTVLAYANGEESFADTNGNNLYDSLTETHRPLGDAFVDNNEDGIWTSPEQFFPFQATGANANPTQSCPVGDVGYATAKSKANTCNSNWGQAQVRRDQVVVLSGSYVANVYKVSDNSYVPPSSTTLYVGDTFGGATGGSCVSTFTMRISDVNNNPLPAGTRIEVDDNGVQYMQVAGTDLSKVEARISGDTVLDTTVPGGTIHGVTLRGSKCATIPSGVLTLKATSPKGLVSYLPVRVNDAQDITAAGFSVVGASANVVSVTNNRPVVLINDAGFDVAGGTCSASFDLSITDTGGVLPTTAQWNSGLFGVLEDNLVRYEITVPLSPITTLAASAALSFPPSGSVRTHRVSLQGPGCTASTVTTNGSVSLRVPTTTGRLATIPVTVRRAP</sequence>